<dbReference type="OrthoDB" id="10444347at2759"/>
<organism evidence="2">
    <name type="scientific">Blastocystis hominis</name>
    <dbReference type="NCBI Taxonomy" id="12968"/>
    <lineage>
        <taxon>Eukaryota</taxon>
        <taxon>Sar</taxon>
        <taxon>Stramenopiles</taxon>
        <taxon>Bigyra</taxon>
        <taxon>Opalozoa</taxon>
        <taxon>Opalinata</taxon>
        <taxon>Blastocystidae</taxon>
        <taxon>Blastocystis</taxon>
    </lineage>
</organism>
<protein>
    <recommendedName>
        <fullName evidence="1">DEAD/DEAH-box helicase domain-containing protein</fullName>
    </recommendedName>
</protein>
<dbReference type="InParanoid" id="D8M5X4"/>
<reference evidence="2" key="1">
    <citation type="submission" date="2010-02" db="EMBL/GenBank/DDBJ databases">
        <title>Sequencing and annotation of the Blastocystis hominis genome.</title>
        <authorList>
            <person name="Wincker P."/>
        </authorList>
    </citation>
    <scope>NUCLEOTIDE SEQUENCE</scope>
    <source>
        <strain evidence="2">Singapore isolate B</strain>
    </source>
</reference>
<dbReference type="Proteomes" id="UP000008312">
    <property type="component" value="Unassembled WGS sequence"/>
</dbReference>
<sequence length="144" mass="16515">MDAKLGDGYVVKKDCYIFHGTEDAICSSLLEEVSKIKRHRKYNIQMIVLTGSRERAFHLFSEICNYVRSTQILCHVSVGSIKYERDLKALHLGVDILVVTPGRLPRLYKGNENCFTSIHSVFIDQAELVFYRSVLHQVCVYCVL</sequence>
<dbReference type="InterPro" id="IPR027417">
    <property type="entry name" value="P-loop_NTPase"/>
</dbReference>
<dbReference type="GO" id="GO:0003676">
    <property type="term" value="F:nucleic acid binding"/>
    <property type="evidence" value="ECO:0007669"/>
    <property type="project" value="InterPro"/>
</dbReference>
<evidence type="ECO:0000313" key="2">
    <source>
        <dbReference type="EMBL" id="CBK23573.2"/>
    </source>
</evidence>
<keyword evidence="3" id="KW-1185">Reference proteome</keyword>
<dbReference type="Gene3D" id="3.40.50.300">
    <property type="entry name" value="P-loop containing nucleotide triphosphate hydrolases"/>
    <property type="match status" value="1"/>
</dbReference>
<feature type="domain" description="DEAD/DEAH-box helicase" evidence="1">
    <location>
        <begin position="34"/>
        <end position="129"/>
    </location>
</feature>
<proteinExistence type="predicted"/>
<dbReference type="SUPFAM" id="SSF52540">
    <property type="entry name" value="P-loop containing nucleoside triphosphate hydrolases"/>
    <property type="match status" value="1"/>
</dbReference>
<dbReference type="RefSeq" id="XP_012897621.1">
    <property type="nucleotide sequence ID" value="XM_013042167.1"/>
</dbReference>
<evidence type="ECO:0000313" key="3">
    <source>
        <dbReference type="Proteomes" id="UP000008312"/>
    </source>
</evidence>
<dbReference type="GeneID" id="24922769"/>
<evidence type="ECO:0000259" key="1">
    <source>
        <dbReference type="Pfam" id="PF00270"/>
    </source>
</evidence>
<dbReference type="Pfam" id="PF00270">
    <property type="entry name" value="DEAD"/>
    <property type="match status" value="1"/>
</dbReference>
<dbReference type="InterPro" id="IPR011545">
    <property type="entry name" value="DEAD/DEAH_box_helicase_dom"/>
</dbReference>
<accession>D8M5X4</accession>
<dbReference type="GO" id="GO:0005524">
    <property type="term" value="F:ATP binding"/>
    <property type="evidence" value="ECO:0007669"/>
    <property type="project" value="InterPro"/>
</dbReference>
<gene>
    <name evidence="2" type="ORF">GSBLH_T00006645001</name>
</gene>
<dbReference type="AlphaFoldDB" id="D8M5X4"/>
<dbReference type="EMBL" id="FN668661">
    <property type="protein sequence ID" value="CBK23573.2"/>
    <property type="molecule type" value="Genomic_DNA"/>
</dbReference>
<name>D8M5X4_BLAHO</name>